<keyword evidence="5" id="KW-0418">Kinase</keyword>
<accession>A0A4Y8PXJ0</accession>
<keyword evidence="3" id="KW-0597">Phosphoprotein</keyword>
<feature type="transmembrane region" description="Helical" evidence="7">
    <location>
        <begin position="12"/>
        <end position="29"/>
    </location>
</feature>
<keyword evidence="6 7" id="KW-0472">Membrane</keyword>
<dbReference type="SUPFAM" id="SSF158472">
    <property type="entry name" value="HAMP domain-like"/>
    <property type="match status" value="1"/>
</dbReference>
<dbReference type="PANTHER" id="PTHR34220:SF7">
    <property type="entry name" value="SENSOR HISTIDINE KINASE YPDA"/>
    <property type="match status" value="1"/>
</dbReference>
<dbReference type="InterPro" id="IPR036890">
    <property type="entry name" value="HATPase_C_sf"/>
</dbReference>
<evidence type="ECO:0000256" key="6">
    <source>
        <dbReference type="ARBA" id="ARBA00023136"/>
    </source>
</evidence>
<evidence type="ECO:0000256" key="5">
    <source>
        <dbReference type="ARBA" id="ARBA00022777"/>
    </source>
</evidence>
<protein>
    <recommendedName>
        <fullName evidence="8">HAMP domain-containing protein</fullName>
    </recommendedName>
</protein>
<dbReference type="InterPro" id="IPR010559">
    <property type="entry name" value="Sig_transdc_His_kin_internal"/>
</dbReference>
<keyword evidence="7" id="KW-1133">Transmembrane helix</keyword>
<dbReference type="Pfam" id="PF06580">
    <property type="entry name" value="His_kinase"/>
    <property type="match status" value="1"/>
</dbReference>
<dbReference type="GO" id="GO:0000155">
    <property type="term" value="F:phosphorelay sensor kinase activity"/>
    <property type="evidence" value="ECO:0007669"/>
    <property type="project" value="InterPro"/>
</dbReference>
<keyword evidence="2" id="KW-1003">Cell membrane</keyword>
<dbReference type="Pfam" id="PF02518">
    <property type="entry name" value="HATPase_c"/>
    <property type="match status" value="1"/>
</dbReference>
<dbReference type="Gene3D" id="6.10.340.10">
    <property type="match status" value="1"/>
</dbReference>
<evidence type="ECO:0000256" key="7">
    <source>
        <dbReference type="SAM" id="Phobius"/>
    </source>
</evidence>
<feature type="domain" description="HAMP" evidence="8">
    <location>
        <begin position="308"/>
        <end position="360"/>
    </location>
</feature>
<dbReference type="InterPro" id="IPR003594">
    <property type="entry name" value="HATPase_dom"/>
</dbReference>
<evidence type="ECO:0000313" key="9">
    <source>
        <dbReference type="EMBL" id="TFE85968.1"/>
    </source>
</evidence>
<evidence type="ECO:0000256" key="3">
    <source>
        <dbReference type="ARBA" id="ARBA00022553"/>
    </source>
</evidence>
<dbReference type="OrthoDB" id="759642at2"/>
<dbReference type="PROSITE" id="PS50885">
    <property type="entry name" value="HAMP"/>
    <property type="match status" value="1"/>
</dbReference>
<organism evidence="9 10">
    <name type="scientific">Paenibacillus athensensis</name>
    <dbReference type="NCBI Taxonomy" id="1967502"/>
    <lineage>
        <taxon>Bacteria</taxon>
        <taxon>Bacillati</taxon>
        <taxon>Bacillota</taxon>
        <taxon>Bacilli</taxon>
        <taxon>Bacillales</taxon>
        <taxon>Paenibacillaceae</taxon>
        <taxon>Paenibacillus</taxon>
    </lineage>
</organism>
<keyword evidence="10" id="KW-1185">Reference proteome</keyword>
<comment type="caution">
    <text evidence="9">The sequence shown here is derived from an EMBL/GenBank/DDBJ whole genome shotgun (WGS) entry which is preliminary data.</text>
</comment>
<dbReference type="SUPFAM" id="SSF55874">
    <property type="entry name" value="ATPase domain of HSP90 chaperone/DNA topoisomerase II/histidine kinase"/>
    <property type="match status" value="1"/>
</dbReference>
<evidence type="ECO:0000313" key="10">
    <source>
        <dbReference type="Proteomes" id="UP000298246"/>
    </source>
</evidence>
<dbReference type="EMBL" id="MYFO01000022">
    <property type="protein sequence ID" value="TFE85968.1"/>
    <property type="molecule type" value="Genomic_DNA"/>
</dbReference>
<dbReference type="Proteomes" id="UP000298246">
    <property type="component" value="Unassembled WGS sequence"/>
</dbReference>
<dbReference type="GO" id="GO:0005886">
    <property type="term" value="C:plasma membrane"/>
    <property type="evidence" value="ECO:0007669"/>
    <property type="project" value="UniProtKB-SubCell"/>
</dbReference>
<reference evidence="9 10" key="1">
    <citation type="submission" date="2017-03" db="EMBL/GenBank/DDBJ databases">
        <title>Isolation of Levoglucosan Utilizing Bacteria.</title>
        <authorList>
            <person name="Arya A.S."/>
        </authorList>
    </citation>
    <scope>NUCLEOTIDE SEQUENCE [LARGE SCALE GENOMIC DNA]</scope>
    <source>
        <strain evidence="9 10">MEC069</strain>
    </source>
</reference>
<evidence type="ECO:0000259" key="8">
    <source>
        <dbReference type="PROSITE" id="PS50885"/>
    </source>
</evidence>
<evidence type="ECO:0000256" key="1">
    <source>
        <dbReference type="ARBA" id="ARBA00004651"/>
    </source>
</evidence>
<dbReference type="InterPro" id="IPR003660">
    <property type="entry name" value="HAMP_dom"/>
</dbReference>
<feature type="transmembrane region" description="Helical" evidence="7">
    <location>
        <begin position="286"/>
        <end position="311"/>
    </location>
</feature>
<dbReference type="SMART" id="SM00304">
    <property type="entry name" value="HAMP"/>
    <property type="match status" value="1"/>
</dbReference>
<comment type="subcellular location">
    <subcellularLocation>
        <location evidence="1">Cell membrane</location>
        <topology evidence="1">Multi-pass membrane protein</topology>
    </subcellularLocation>
</comment>
<name>A0A4Y8PXJ0_9BACL</name>
<dbReference type="Gene3D" id="3.30.565.10">
    <property type="entry name" value="Histidine kinase-like ATPase, C-terminal domain"/>
    <property type="match status" value="1"/>
</dbReference>
<dbReference type="RefSeq" id="WP_134754723.1">
    <property type="nucleotide sequence ID" value="NZ_MYFO02000006.1"/>
</dbReference>
<dbReference type="Pfam" id="PF00672">
    <property type="entry name" value="HAMP"/>
    <property type="match status" value="1"/>
</dbReference>
<dbReference type="AlphaFoldDB" id="A0A4Y8PXJ0"/>
<sequence length="589" mass="67802">MLTIVKSVRFKIFFGFVLVVAPLVFFLMYNNVYSMNVVRDQVSVNYSNLLTQFANGTDNTLKEFDNYLFHLSSDPDVINMQVYPSTADEYVLAKQRLYNKFSKQINSFNLINTCFIYSSSSRDLLVTTPDNNFYYDRLKTTELFLKNYLETGSHEYTSKWNMLRAENGEVFLVQMVDLGLGFTAGIMVQTNAIIAPLSGWEVGENGGVLLVDNSGKPLTDRYFPTDRYRNLTEKNGVVSRAYQIVQEQATNEQFLMVSRFSGAADFQYVLIIAEKSMLQNLPYLQLAIYFLPLGGAFVLGVYLLYLQTILFKPMTQLMRGMRKIGQGELNVRLNEASSTEFAFLITTFNNMVQQIENLKITVYEEKLRVQQAEFKHLQVQINPHFYMNSLNIIYNLAALKDTKSVQKMALHLADYFRFIMRTNRTTMTLKDEVQHIRNYLEIQTLRYPDILIFDIQVPDQFGDFGIPPLTVQPFVENSVIHGFTKERGKFCVEIAAEKDPQEPDHFFIVRIADNGRGFSEEMLERLNSEQYLQESGDDHLGVWNVRHRLRMNFGELVDISFSNRPEGGAVVLIRLPLKAAVNQGEESHV</sequence>
<keyword evidence="4" id="KW-0808">Transferase</keyword>
<evidence type="ECO:0000256" key="4">
    <source>
        <dbReference type="ARBA" id="ARBA00022679"/>
    </source>
</evidence>
<dbReference type="InterPro" id="IPR050640">
    <property type="entry name" value="Bact_2-comp_sensor_kinase"/>
</dbReference>
<proteinExistence type="predicted"/>
<keyword evidence="7" id="KW-0812">Transmembrane</keyword>
<evidence type="ECO:0000256" key="2">
    <source>
        <dbReference type="ARBA" id="ARBA00022475"/>
    </source>
</evidence>
<gene>
    <name evidence="9" type="ORF">B5M42_16355</name>
</gene>
<dbReference type="PANTHER" id="PTHR34220">
    <property type="entry name" value="SENSOR HISTIDINE KINASE YPDA"/>
    <property type="match status" value="1"/>
</dbReference>
<dbReference type="CDD" id="cd06225">
    <property type="entry name" value="HAMP"/>
    <property type="match status" value="1"/>
</dbReference>